<feature type="transmembrane region" description="Helical" evidence="7">
    <location>
        <begin position="20"/>
        <end position="40"/>
    </location>
</feature>
<evidence type="ECO:0000313" key="10">
    <source>
        <dbReference type="Proteomes" id="UP000198648"/>
    </source>
</evidence>
<feature type="transmembrane region" description="Helical" evidence="7">
    <location>
        <begin position="146"/>
        <end position="167"/>
    </location>
</feature>
<keyword evidence="6 7" id="KW-0472">Membrane</keyword>
<keyword evidence="3" id="KW-1003">Cell membrane</keyword>
<feature type="domain" description="Major facilitator superfamily (MFS) profile" evidence="8">
    <location>
        <begin position="19"/>
        <end position="403"/>
    </location>
</feature>
<feature type="transmembrane region" description="Helical" evidence="7">
    <location>
        <begin position="287"/>
        <end position="306"/>
    </location>
</feature>
<dbReference type="Pfam" id="PF07690">
    <property type="entry name" value="MFS_1"/>
    <property type="match status" value="1"/>
</dbReference>
<reference evidence="9 10" key="1">
    <citation type="submission" date="2016-10" db="EMBL/GenBank/DDBJ databases">
        <authorList>
            <person name="de Groot N.N."/>
        </authorList>
    </citation>
    <scope>NUCLEOTIDE SEQUENCE [LARGE SCALE GENOMIC DNA]</scope>
    <source>
        <strain evidence="9 10">DSM 27078</strain>
    </source>
</reference>
<dbReference type="PANTHER" id="PTHR23517:SF2">
    <property type="entry name" value="MULTIDRUG RESISTANCE PROTEIN MDTH"/>
    <property type="match status" value="1"/>
</dbReference>
<dbReference type="STRING" id="1299341.SAMN05444005_10557"/>
<dbReference type="InterPro" id="IPR036259">
    <property type="entry name" value="MFS_trans_sf"/>
</dbReference>
<feature type="transmembrane region" description="Helical" evidence="7">
    <location>
        <begin position="52"/>
        <end position="73"/>
    </location>
</feature>
<feature type="transmembrane region" description="Helical" evidence="7">
    <location>
        <begin position="257"/>
        <end position="275"/>
    </location>
</feature>
<dbReference type="SUPFAM" id="SSF103473">
    <property type="entry name" value="MFS general substrate transporter"/>
    <property type="match status" value="1"/>
</dbReference>
<feature type="transmembrane region" description="Helical" evidence="7">
    <location>
        <begin position="85"/>
        <end position="103"/>
    </location>
</feature>
<keyword evidence="10" id="KW-1185">Reference proteome</keyword>
<dbReference type="PANTHER" id="PTHR23517">
    <property type="entry name" value="RESISTANCE PROTEIN MDTM, PUTATIVE-RELATED-RELATED"/>
    <property type="match status" value="1"/>
</dbReference>
<dbReference type="EMBL" id="FOEI01000005">
    <property type="protein sequence ID" value="SEQ04131.1"/>
    <property type="molecule type" value="Genomic_DNA"/>
</dbReference>
<proteinExistence type="predicted"/>
<dbReference type="PROSITE" id="PS50850">
    <property type="entry name" value="MFS"/>
    <property type="match status" value="1"/>
</dbReference>
<evidence type="ECO:0000256" key="1">
    <source>
        <dbReference type="ARBA" id="ARBA00004651"/>
    </source>
</evidence>
<evidence type="ECO:0000259" key="8">
    <source>
        <dbReference type="PROSITE" id="PS50850"/>
    </source>
</evidence>
<dbReference type="InterPro" id="IPR050171">
    <property type="entry name" value="MFS_Transporters"/>
</dbReference>
<dbReference type="InterPro" id="IPR020846">
    <property type="entry name" value="MFS_dom"/>
</dbReference>
<evidence type="ECO:0000256" key="2">
    <source>
        <dbReference type="ARBA" id="ARBA00022448"/>
    </source>
</evidence>
<feature type="transmembrane region" description="Helical" evidence="7">
    <location>
        <begin position="173"/>
        <end position="190"/>
    </location>
</feature>
<dbReference type="CDD" id="cd17329">
    <property type="entry name" value="MFS_MdtH_MDR_like"/>
    <property type="match status" value="1"/>
</dbReference>
<feature type="transmembrane region" description="Helical" evidence="7">
    <location>
        <begin position="381"/>
        <end position="402"/>
    </location>
</feature>
<dbReference type="OrthoDB" id="5379144at2"/>
<dbReference type="Gene3D" id="1.20.1250.20">
    <property type="entry name" value="MFS general substrate transporter like domains"/>
    <property type="match status" value="1"/>
</dbReference>
<dbReference type="GO" id="GO:0022857">
    <property type="term" value="F:transmembrane transporter activity"/>
    <property type="evidence" value="ECO:0007669"/>
    <property type="project" value="InterPro"/>
</dbReference>
<dbReference type="Proteomes" id="UP000198648">
    <property type="component" value="Unassembled WGS sequence"/>
</dbReference>
<dbReference type="AlphaFoldDB" id="A0A1H9CSM0"/>
<evidence type="ECO:0000256" key="3">
    <source>
        <dbReference type="ARBA" id="ARBA00022475"/>
    </source>
</evidence>
<dbReference type="InterPro" id="IPR011701">
    <property type="entry name" value="MFS"/>
</dbReference>
<keyword evidence="5 7" id="KW-1133">Transmembrane helix</keyword>
<organism evidence="9 10">
    <name type="scientific">Flavobacterium urocaniciphilum</name>
    <dbReference type="NCBI Taxonomy" id="1299341"/>
    <lineage>
        <taxon>Bacteria</taxon>
        <taxon>Pseudomonadati</taxon>
        <taxon>Bacteroidota</taxon>
        <taxon>Flavobacteriia</taxon>
        <taxon>Flavobacteriales</taxon>
        <taxon>Flavobacteriaceae</taxon>
        <taxon>Flavobacterium</taxon>
    </lineage>
</organism>
<feature type="transmembrane region" description="Helical" evidence="7">
    <location>
        <begin position="312"/>
        <end position="335"/>
    </location>
</feature>
<comment type="subcellular location">
    <subcellularLocation>
        <location evidence="1">Cell membrane</location>
        <topology evidence="1">Multi-pass membrane protein</topology>
    </subcellularLocation>
</comment>
<evidence type="ECO:0000256" key="4">
    <source>
        <dbReference type="ARBA" id="ARBA00022692"/>
    </source>
</evidence>
<accession>A0A1H9CSM0</accession>
<dbReference type="GO" id="GO:0005886">
    <property type="term" value="C:plasma membrane"/>
    <property type="evidence" value="ECO:0007669"/>
    <property type="project" value="UniProtKB-SubCell"/>
</dbReference>
<name>A0A1H9CSM0_9FLAO</name>
<protein>
    <submittedName>
        <fullName evidence="9">Predicted arabinose efflux permease, MFS family</fullName>
    </submittedName>
</protein>
<dbReference type="RefSeq" id="WP_091468325.1">
    <property type="nucleotide sequence ID" value="NZ_FOEI01000005.1"/>
</dbReference>
<gene>
    <name evidence="9" type="ORF">SAMN05444005_10557</name>
</gene>
<evidence type="ECO:0000256" key="5">
    <source>
        <dbReference type="ARBA" id="ARBA00022989"/>
    </source>
</evidence>
<keyword evidence="4 7" id="KW-0812">Transmembrane</keyword>
<keyword evidence="2" id="KW-0813">Transport</keyword>
<feature type="transmembrane region" description="Helical" evidence="7">
    <location>
        <begin position="220"/>
        <end position="245"/>
    </location>
</feature>
<evidence type="ECO:0000256" key="6">
    <source>
        <dbReference type="ARBA" id="ARBA00023136"/>
    </source>
</evidence>
<evidence type="ECO:0000256" key="7">
    <source>
        <dbReference type="SAM" id="Phobius"/>
    </source>
</evidence>
<feature type="transmembrane region" description="Helical" evidence="7">
    <location>
        <begin position="109"/>
        <end position="134"/>
    </location>
</feature>
<feature type="transmembrane region" description="Helical" evidence="7">
    <location>
        <begin position="347"/>
        <end position="369"/>
    </location>
</feature>
<evidence type="ECO:0000313" key="9">
    <source>
        <dbReference type="EMBL" id="SEQ04131.1"/>
    </source>
</evidence>
<sequence>MISKALQTYLNNFKGFSREIWILTIITFINRAGTMVLPFLSKYLHEDLHFSLSQVGTIMVFFGVGSMLGSWLGGKLSDTIGFYKIMIFSLLVSGLMFFGLRYVTSFEGFCISIFLLMSVADMFRPAMFVSIGAYAKPENRTRALTLVRLAINLGFAAGPALGGLIIMSIGYKGLFWVDGVTCILAILIFWSKVKEKKKSTYLDKEHPGDVLIESVFKDKIYWLFLITTLIVGIMFFQLFTTIPIYHRKQFGLTELETGLLLTLNGVLVFFLEMPIVNYIEKNKIDKLKVIILGSLLMTISLYLMLINSWAGVLIIMMLFMTFAEMFNFPFSNAFAMSRAPKHQQGRYMAIFTMSYSLAHILSAKVGMAIIDNKKYGYQGNWLFMGTLGFIGTLIGLYVYYLVQKEKANVKIS</sequence>